<feature type="transmembrane region" description="Helical" evidence="16">
    <location>
        <begin position="432"/>
        <end position="453"/>
    </location>
</feature>
<protein>
    <recommendedName>
        <fullName evidence="3 15">Guanylate cyclase</fullName>
        <ecNumber evidence="3 15">4.6.1.2</ecNumber>
    </recommendedName>
</protein>
<keyword evidence="5 17" id="KW-0732">Signal</keyword>
<evidence type="ECO:0000256" key="12">
    <source>
        <dbReference type="ARBA" id="ARBA00023239"/>
    </source>
</evidence>
<dbReference type="EMBL" id="GITU01003600">
    <property type="protein sequence ID" value="MBC1172303.1"/>
    <property type="molecule type" value="Transcribed_RNA"/>
</dbReference>
<evidence type="ECO:0000313" key="21">
    <source>
        <dbReference type="EnsemblMetazoa" id="LLOJ006423-PA"/>
    </source>
</evidence>
<evidence type="ECO:0000256" key="11">
    <source>
        <dbReference type="ARBA" id="ARBA00023180"/>
    </source>
</evidence>
<feature type="signal peptide" evidence="17">
    <location>
        <begin position="1"/>
        <end position="20"/>
    </location>
</feature>
<feature type="domain" description="Protein kinase" evidence="18">
    <location>
        <begin position="493"/>
        <end position="768"/>
    </location>
</feature>
<dbReference type="InterPro" id="IPR029787">
    <property type="entry name" value="Nucleotide_cyclase"/>
</dbReference>
<name>A0A1B0CNV1_LUTLO</name>
<evidence type="ECO:0000256" key="15">
    <source>
        <dbReference type="RuleBase" id="RU003431"/>
    </source>
</evidence>
<dbReference type="Pfam" id="PF00211">
    <property type="entry name" value="Guanylate_cyc"/>
    <property type="match status" value="1"/>
</dbReference>
<keyword evidence="22" id="KW-1185">Reference proteome</keyword>
<dbReference type="CDD" id="cd07302">
    <property type="entry name" value="CHD"/>
    <property type="match status" value="1"/>
</dbReference>
<evidence type="ECO:0000256" key="14">
    <source>
        <dbReference type="RuleBase" id="RU000405"/>
    </source>
</evidence>
<keyword evidence="13 15" id="KW-0141">cGMP biosynthesis</keyword>
<dbReference type="SMART" id="SM00044">
    <property type="entry name" value="CYCc"/>
    <property type="match status" value="1"/>
</dbReference>
<dbReference type="GO" id="GO:0005525">
    <property type="term" value="F:GTP binding"/>
    <property type="evidence" value="ECO:0007669"/>
    <property type="project" value="UniProtKB-KW"/>
</dbReference>
<dbReference type="GO" id="GO:0005524">
    <property type="term" value="F:ATP binding"/>
    <property type="evidence" value="ECO:0007669"/>
    <property type="project" value="InterPro"/>
</dbReference>
<evidence type="ECO:0000259" key="18">
    <source>
        <dbReference type="PROSITE" id="PS50011"/>
    </source>
</evidence>
<dbReference type="GO" id="GO:0004383">
    <property type="term" value="F:guanylate cyclase activity"/>
    <property type="evidence" value="ECO:0007669"/>
    <property type="project" value="UniProtKB-EC"/>
</dbReference>
<keyword evidence="6" id="KW-0547">Nucleotide-binding</keyword>
<evidence type="ECO:0000313" key="22">
    <source>
        <dbReference type="Proteomes" id="UP000092461"/>
    </source>
</evidence>
<dbReference type="FunFam" id="3.30.70.1230:FF:000019">
    <property type="entry name" value="Guanylate cyclase"/>
    <property type="match status" value="1"/>
</dbReference>
<dbReference type="Gene3D" id="1.10.510.10">
    <property type="entry name" value="Transferase(Phosphotransferase) domain 1"/>
    <property type="match status" value="1"/>
</dbReference>
<keyword evidence="12 14" id="KW-0456">Lyase</keyword>
<dbReference type="SUPFAM" id="SSF53822">
    <property type="entry name" value="Periplasmic binding protein-like I"/>
    <property type="match status" value="1"/>
</dbReference>
<evidence type="ECO:0000256" key="5">
    <source>
        <dbReference type="ARBA" id="ARBA00022729"/>
    </source>
</evidence>
<accession>A0A1B0CNV1</accession>
<feature type="domain" description="Guanylate cyclase" evidence="19">
    <location>
        <begin position="836"/>
        <end position="966"/>
    </location>
</feature>
<dbReference type="PROSITE" id="PS00452">
    <property type="entry name" value="GUANYLATE_CYCLASE_1"/>
    <property type="match status" value="1"/>
</dbReference>
<evidence type="ECO:0000256" key="2">
    <source>
        <dbReference type="ARBA" id="ARBA00004479"/>
    </source>
</evidence>
<dbReference type="AlphaFoldDB" id="A0A1B0CNV1"/>
<dbReference type="InterPro" id="IPR001054">
    <property type="entry name" value="A/G_cyclase"/>
</dbReference>
<evidence type="ECO:0000256" key="16">
    <source>
        <dbReference type="SAM" id="Phobius"/>
    </source>
</evidence>
<dbReference type="InterPro" id="IPR018297">
    <property type="entry name" value="A/G_cyclase_CS"/>
</dbReference>
<dbReference type="FunFam" id="1.10.510.10:FF:000420">
    <property type="entry name" value="Guanylate cyclase"/>
    <property type="match status" value="1"/>
</dbReference>
<feature type="chain" id="PRO_5044555405" description="Guanylate cyclase" evidence="17">
    <location>
        <begin position="21"/>
        <end position="1171"/>
    </location>
</feature>
<dbReference type="GO" id="GO:0001653">
    <property type="term" value="F:peptide receptor activity"/>
    <property type="evidence" value="ECO:0007669"/>
    <property type="project" value="TreeGrafter"/>
</dbReference>
<dbReference type="PROSITE" id="PS50125">
    <property type="entry name" value="GUANYLATE_CYCLASE_2"/>
    <property type="match status" value="1"/>
</dbReference>
<evidence type="ECO:0000256" key="1">
    <source>
        <dbReference type="ARBA" id="ARBA00001436"/>
    </source>
</evidence>
<keyword evidence="7 16" id="KW-1133">Transmembrane helix</keyword>
<dbReference type="EnsemblMetazoa" id="LLOJ006423-RA">
    <property type="protein sequence ID" value="LLOJ006423-PA"/>
    <property type="gene ID" value="LLOJ006423"/>
</dbReference>
<dbReference type="InterPro" id="IPR000719">
    <property type="entry name" value="Prot_kinase_dom"/>
</dbReference>
<evidence type="ECO:0000256" key="4">
    <source>
        <dbReference type="ARBA" id="ARBA00022692"/>
    </source>
</evidence>
<evidence type="ECO:0000256" key="10">
    <source>
        <dbReference type="ARBA" id="ARBA00023170"/>
    </source>
</evidence>
<dbReference type="VEuPathDB" id="VectorBase:LLOJ006423"/>
<dbReference type="GO" id="GO:0004672">
    <property type="term" value="F:protein kinase activity"/>
    <property type="evidence" value="ECO:0007669"/>
    <property type="project" value="InterPro"/>
</dbReference>
<keyword evidence="9 16" id="KW-0472">Membrane</keyword>
<dbReference type="Gene3D" id="3.30.70.1230">
    <property type="entry name" value="Nucleotide cyclase"/>
    <property type="match status" value="1"/>
</dbReference>
<comment type="subcellular location">
    <subcellularLocation>
        <location evidence="2">Membrane</location>
        <topology evidence="2">Single-pass type I membrane protein</topology>
    </subcellularLocation>
</comment>
<dbReference type="EMBL" id="AJWK01020943">
    <property type="status" value="NOT_ANNOTATED_CDS"/>
    <property type="molecule type" value="Genomic_DNA"/>
</dbReference>
<proteinExistence type="inferred from homology"/>
<dbReference type="Pfam" id="PF01094">
    <property type="entry name" value="ANF_receptor"/>
    <property type="match status" value="1"/>
</dbReference>
<dbReference type="InterPro" id="IPR028082">
    <property type="entry name" value="Peripla_BP_I"/>
</dbReference>
<keyword evidence="11" id="KW-0325">Glycoprotein</keyword>
<dbReference type="PANTHER" id="PTHR11920:SF501">
    <property type="entry name" value="GUANYLATE CYCLASE 32E"/>
    <property type="match status" value="1"/>
</dbReference>
<dbReference type="CDD" id="cd14042">
    <property type="entry name" value="PK_GC-A_B"/>
    <property type="match status" value="1"/>
</dbReference>
<keyword evidence="10" id="KW-0675">Receptor</keyword>
<dbReference type="Proteomes" id="UP000092461">
    <property type="component" value="Unassembled WGS sequence"/>
</dbReference>
<dbReference type="InterPro" id="IPR050401">
    <property type="entry name" value="Cyclic_nucleotide_synthase"/>
</dbReference>
<reference evidence="22" key="1">
    <citation type="submission" date="2012-05" db="EMBL/GenBank/DDBJ databases">
        <title>Whole Genome Assembly of Lutzomyia longipalpis.</title>
        <authorList>
            <person name="Richards S."/>
            <person name="Qu C."/>
            <person name="Dillon R."/>
            <person name="Worley K."/>
            <person name="Scherer S."/>
            <person name="Batterton M."/>
            <person name="Taylor A."/>
            <person name="Hawes A."/>
            <person name="Hernandez B."/>
            <person name="Kovar C."/>
            <person name="Mandapat C."/>
            <person name="Pham C."/>
            <person name="Qu C."/>
            <person name="Jing C."/>
            <person name="Bess C."/>
            <person name="Bandaranaike D."/>
            <person name="Ngo D."/>
            <person name="Ongeri F."/>
            <person name="Arias F."/>
            <person name="Lara F."/>
            <person name="Weissenberger G."/>
            <person name="Kamau G."/>
            <person name="Han H."/>
            <person name="Shen H."/>
            <person name="Dinh H."/>
            <person name="Khalil I."/>
            <person name="Jones J."/>
            <person name="Shafer J."/>
            <person name="Jayaseelan J."/>
            <person name="Quiroz J."/>
            <person name="Blankenburg K."/>
            <person name="Nguyen L."/>
            <person name="Jackson L."/>
            <person name="Francisco L."/>
            <person name="Tang L.-Y."/>
            <person name="Pu L.-L."/>
            <person name="Perales L."/>
            <person name="Lorensuhewa L."/>
            <person name="Munidasa M."/>
            <person name="Coyle M."/>
            <person name="Taylor M."/>
            <person name="Puazo M."/>
            <person name="Firestine M."/>
            <person name="Scheel M."/>
            <person name="Javaid M."/>
            <person name="Wang M."/>
            <person name="Li M."/>
            <person name="Tabassum N."/>
            <person name="Saada N."/>
            <person name="Osuji N."/>
            <person name="Aqrawi P."/>
            <person name="Fu Q."/>
            <person name="Thornton R."/>
            <person name="Raj R."/>
            <person name="Goodspeed R."/>
            <person name="Mata R."/>
            <person name="Najjar R."/>
            <person name="Gubbala S."/>
            <person name="Lee S."/>
            <person name="Denson S."/>
            <person name="Patil S."/>
            <person name="Macmil S."/>
            <person name="Qi S."/>
            <person name="Matskevitch T."/>
            <person name="Palculict T."/>
            <person name="Mathew T."/>
            <person name="Vee V."/>
            <person name="Velamala V."/>
            <person name="Korchina V."/>
            <person name="Cai W."/>
            <person name="Liu W."/>
            <person name="Dai W."/>
            <person name="Zou X."/>
            <person name="Zhu Y."/>
            <person name="Zhang Y."/>
            <person name="Wu Y.-Q."/>
            <person name="Xin Y."/>
            <person name="Nazarath L."/>
            <person name="Kovar C."/>
            <person name="Han Y."/>
            <person name="Muzny D."/>
            <person name="Gibbs R."/>
        </authorList>
    </citation>
    <scope>NUCLEOTIDE SEQUENCE [LARGE SCALE GENOMIC DNA]</scope>
    <source>
        <strain evidence="22">Jacobina</strain>
    </source>
</reference>
<dbReference type="GO" id="GO:0004016">
    <property type="term" value="F:adenylate cyclase activity"/>
    <property type="evidence" value="ECO:0007669"/>
    <property type="project" value="TreeGrafter"/>
</dbReference>
<evidence type="ECO:0000256" key="3">
    <source>
        <dbReference type="ARBA" id="ARBA00012202"/>
    </source>
</evidence>
<evidence type="ECO:0000259" key="19">
    <source>
        <dbReference type="PROSITE" id="PS50125"/>
    </source>
</evidence>
<dbReference type="SUPFAM" id="SSF56112">
    <property type="entry name" value="Protein kinase-like (PK-like)"/>
    <property type="match status" value="1"/>
</dbReference>
<evidence type="ECO:0000313" key="20">
    <source>
        <dbReference type="EMBL" id="MBC1172303.1"/>
    </source>
</evidence>
<dbReference type="VEuPathDB" id="VectorBase:LLONM1_007566"/>
<dbReference type="GO" id="GO:0007168">
    <property type="term" value="P:receptor guanylyl cyclase signaling pathway"/>
    <property type="evidence" value="ECO:0007669"/>
    <property type="project" value="TreeGrafter"/>
</dbReference>
<evidence type="ECO:0000256" key="13">
    <source>
        <dbReference type="ARBA" id="ARBA00023293"/>
    </source>
</evidence>
<evidence type="ECO:0000256" key="9">
    <source>
        <dbReference type="ARBA" id="ARBA00023136"/>
    </source>
</evidence>
<dbReference type="SUPFAM" id="SSF55073">
    <property type="entry name" value="Nucleotide cyclase"/>
    <property type="match status" value="1"/>
</dbReference>
<comment type="similarity">
    <text evidence="14">Belongs to the adenylyl cyclase class-4/guanylyl cyclase family.</text>
</comment>
<dbReference type="GO" id="GO:0035556">
    <property type="term" value="P:intracellular signal transduction"/>
    <property type="evidence" value="ECO:0007669"/>
    <property type="project" value="InterPro"/>
</dbReference>
<dbReference type="Pfam" id="PF07714">
    <property type="entry name" value="PK_Tyr_Ser-Thr"/>
    <property type="match status" value="1"/>
</dbReference>
<reference evidence="20" key="2">
    <citation type="journal article" date="2020" name="BMC">
        <title>Leishmania infection induces a limited differential gene expression in the sand fly midgut.</title>
        <authorList>
            <person name="Coutinho-Abreu I.V."/>
            <person name="Serafim T.D."/>
            <person name="Meneses C."/>
            <person name="Kamhawi S."/>
            <person name="Oliveira F."/>
            <person name="Valenzuela J.G."/>
        </authorList>
    </citation>
    <scope>NUCLEOTIDE SEQUENCE</scope>
    <source>
        <strain evidence="20">Jacobina</strain>
        <tissue evidence="20">Midgut</tissue>
    </source>
</reference>
<keyword evidence="4 16" id="KW-0812">Transmembrane</keyword>
<dbReference type="InterPro" id="IPR001245">
    <property type="entry name" value="Ser-Thr/Tyr_kinase_cat_dom"/>
</dbReference>
<keyword evidence="8" id="KW-0342">GTP-binding</keyword>
<dbReference type="GO" id="GO:0005886">
    <property type="term" value="C:plasma membrane"/>
    <property type="evidence" value="ECO:0007669"/>
    <property type="project" value="TreeGrafter"/>
</dbReference>
<sequence length="1171" mass="132487">MGELWTFVVALVMCVINTGALQSFNNDSHRSSWNVINRTENLTIGFLASYVHTKVVLGALPLAVEAVNRDATLLPGFRLTFKPVDIGKPSTSSYRAQPIRAMTQMRDEGVAAFIGPDDSCTTEALIAAAWNLPMISYKCTDAAVSDKSVFNTFSRTLAPASKTLAEAENLTVTDFREYSEYIPTKITELQNIVTETYKKTRIYIFVGEHIAMVDFVRCLQNRELLQTGDYMVISVDDEIYDPTRRSNIMERGDQISENIRSYATQPPFKVPFHPTIFRNISVPIYGVHLYDAVMIYARAATEVIQAGGNFYDAKTIMEKIVNRTYHSTQGFDVYIDGNGDAEGNFTLISLQDELTLAQGSLSQSDEHNPTSNPLKMSMQPVGYFVYSSPANIPEFRYINPQRTIKWLKGVIPRAEPVCGFDGELCQPKKRDWRYLLSGVCVALFLAVAGAFLIKHYRYEQTLACLLWKVDLKEVTFITAEHPDPTIRSKNLVQTCRHSLITGGGGDTSKRAYTTIGLYRGNIVAVKRIHKRSVDITRTIRKELKQMREMRHENVISFIGASVDPNCIAILTSYCPRGSLDDVLSNEDLYLDNMFISSLVSDILKGMIYIHESEIVSHGNLRASNCLVDSRWVCQITDFGLHEFKSGHEEPNRETIELARNLCRAPELLRHPNPPSRGTQKGDVYSFGILLYEIIGRNGPWGETQLTKQEIIHKVRSPNNGTVYRPPLRFLEIPDYVKHCLKSCWDEDPELRPDLRLVRVKLKEMQAGLKPNIFDNMLAIMEKYAYNLEGLVQERTNQLTEEKKKTEALLHRMLPKTVAESLKRGDPVEAECFDCVTIYFSDLVGFTEMCAQSTPLQVVEMLNDLYTCCDSIIHNYDVYKVETIGDAYMVVSGLPIRNGDRHAGEIASLALHLLNKISKLEIRHRPGELIQIRIGIHSGQCVAGVVGVKMPRYCLFGDTVNTASRMESSGLPLKIHISDATYQLLQKIGGYKFEERGLIQVKGKGEMRTYWLLSEDINKKIERFGSNHRVAPDLICTTEPEPMKIGGTPYNSYTSLNHRARMSYSSILSYNGGGEKQTPPTANFSKALSNDLVVNPCYICQKRKNLQQTECQRQQQQMYDIYRISSGMMDSPTEFSHCPCYCPNQRNFMKRYDSVIREIRAPQSAPHITFMQ</sequence>
<dbReference type="PROSITE" id="PS50011">
    <property type="entry name" value="PROTEIN_KINASE_DOM"/>
    <property type="match status" value="1"/>
</dbReference>
<evidence type="ECO:0000256" key="8">
    <source>
        <dbReference type="ARBA" id="ARBA00023134"/>
    </source>
</evidence>
<evidence type="ECO:0000256" key="7">
    <source>
        <dbReference type="ARBA" id="ARBA00022989"/>
    </source>
</evidence>
<dbReference type="Gene3D" id="3.40.50.2300">
    <property type="match status" value="2"/>
</dbReference>
<organism evidence="21 22">
    <name type="scientific">Lutzomyia longipalpis</name>
    <name type="common">Sand fly</name>
    <dbReference type="NCBI Taxonomy" id="7200"/>
    <lineage>
        <taxon>Eukaryota</taxon>
        <taxon>Metazoa</taxon>
        <taxon>Ecdysozoa</taxon>
        <taxon>Arthropoda</taxon>
        <taxon>Hexapoda</taxon>
        <taxon>Insecta</taxon>
        <taxon>Pterygota</taxon>
        <taxon>Neoptera</taxon>
        <taxon>Endopterygota</taxon>
        <taxon>Diptera</taxon>
        <taxon>Nematocera</taxon>
        <taxon>Psychodoidea</taxon>
        <taxon>Psychodidae</taxon>
        <taxon>Lutzomyia</taxon>
        <taxon>Lutzomyia</taxon>
    </lineage>
</organism>
<reference evidence="21" key="3">
    <citation type="submission" date="2020-05" db="UniProtKB">
        <authorList>
            <consortium name="EnsemblMetazoa"/>
        </authorList>
    </citation>
    <scope>IDENTIFICATION</scope>
    <source>
        <strain evidence="21">Jacobina</strain>
    </source>
</reference>
<dbReference type="PANTHER" id="PTHR11920">
    <property type="entry name" value="GUANYLYL CYCLASE"/>
    <property type="match status" value="1"/>
</dbReference>
<evidence type="ECO:0000256" key="17">
    <source>
        <dbReference type="SAM" id="SignalP"/>
    </source>
</evidence>
<dbReference type="InterPro" id="IPR011009">
    <property type="entry name" value="Kinase-like_dom_sf"/>
</dbReference>
<dbReference type="InterPro" id="IPR001828">
    <property type="entry name" value="ANF_lig-bd_rcpt"/>
</dbReference>
<dbReference type="EC" id="4.6.1.2" evidence="3 15"/>
<comment type="catalytic activity">
    <reaction evidence="1 15">
        <text>GTP = 3',5'-cyclic GMP + diphosphate</text>
        <dbReference type="Rhea" id="RHEA:13665"/>
        <dbReference type="ChEBI" id="CHEBI:33019"/>
        <dbReference type="ChEBI" id="CHEBI:37565"/>
        <dbReference type="ChEBI" id="CHEBI:57746"/>
        <dbReference type="EC" id="4.6.1.2"/>
    </reaction>
</comment>
<evidence type="ECO:0000256" key="6">
    <source>
        <dbReference type="ARBA" id="ARBA00022741"/>
    </source>
</evidence>